<dbReference type="SMART" id="SM00487">
    <property type="entry name" value="DEXDc"/>
    <property type="match status" value="1"/>
</dbReference>
<feature type="region of interest" description="Disordered" evidence="6">
    <location>
        <begin position="687"/>
        <end position="723"/>
    </location>
</feature>
<dbReference type="CDD" id="cd18787">
    <property type="entry name" value="SF2_C_DEAD"/>
    <property type="match status" value="1"/>
</dbReference>
<comment type="function">
    <text evidence="5">RNA helicase.</text>
</comment>
<dbReference type="GO" id="GO:0003724">
    <property type="term" value="F:RNA helicase activity"/>
    <property type="evidence" value="ECO:0007669"/>
    <property type="project" value="UniProtKB-EC"/>
</dbReference>
<dbReference type="SUPFAM" id="SSF52540">
    <property type="entry name" value="P-loop containing nucleoside triphosphate hydrolases"/>
    <property type="match status" value="2"/>
</dbReference>
<keyword evidence="3 5" id="KW-0067">ATP-binding</keyword>
<dbReference type="GO" id="GO:0005524">
    <property type="term" value="F:ATP binding"/>
    <property type="evidence" value="ECO:0007669"/>
    <property type="project" value="UniProtKB-UniRule"/>
</dbReference>
<evidence type="ECO:0000313" key="9">
    <source>
        <dbReference type="EMBL" id="CCC93835.1"/>
    </source>
</evidence>
<reference evidence="9" key="1">
    <citation type="journal article" date="2012" name="Proc. Natl. Acad. Sci. U.S.A.">
        <title>Antigenic diversity is generated by distinct evolutionary mechanisms in African trypanosome species.</title>
        <authorList>
            <person name="Jackson A.P."/>
            <person name="Berry A."/>
            <person name="Aslett M."/>
            <person name="Allison H.C."/>
            <person name="Burton P."/>
            <person name="Vavrova-Anderson J."/>
            <person name="Brown R."/>
            <person name="Browne H."/>
            <person name="Corton N."/>
            <person name="Hauser H."/>
            <person name="Gamble J."/>
            <person name="Gilderthorp R."/>
            <person name="Marcello L."/>
            <person name="McQuillan J."/>
            <person name="Otto T.D."/>
            <person name="Quail M.A."/>
            <person name="Sanders M.J."/>
            <person name="van Tonder A."/>
            <person name="Ginger M.L."/>
            <person name="Field M.C."/>
            <person name="Barry J.D."/>
            <person name="Hertz-Fowler C."/>
            <person name="Berriman M."/>
        </authorList>
    </citation>
    <scope>NUCLEOTIDE SEQUENCE</scope>
    <source>
        <strain evidence="9">IL3000</strain>
    </source>
</reference>
<organism evidence="9">
    <name type="scientific">Trypanosoma congolense (strain IL3000)</name>
    <dbReference type="NCBI Taxonomy" id="1068625"/>
    <lineage>
        <taxon>Eukaryota</taxon>
        <taxon>Discoba</taxon>
        <taxon>Euglenozoa</taxon>
        <taxon>Kinetoplastea</taxon>
        <taxon>Metakinetoplastina</taxon>
        <taxon>Trypanosomatida</taxon>
        <taxon>Trypanosomatidae</taxon>
        <taxon>Trypanosoma</taxon>
        <taxon>Nannomonas</taxon>
    </lineage>
</organism>
<dbReference type="InterPro" id="IPR001650">
    <property type="entry name" value="Helicase_C-like"/>
</dbReference>
<dbReference type="SMART" id="SM00490">
    <property type="entry name" value="HELICc"/>
    <property type="match status" value="1"/>
</dbReference>
<dbReference type="EC" id="3.6.4.13" evidence="5"/>
<comment type="similarity">
    <text evidence="5">Belongs to the DEAD box helicase family.</text>
</comment>
<dbReference type="Pfam" id="PF00270">
    <property type="entry name" value="DEAD"/>
    <property type="match status" value="1"/>
</dbReference>
<comment type="domain">
    <text evidence="5">The Q motif is unique to and characteristic of the DEAD box family of RNA helicases and controls ATP binding and hydrolysis.</text>
</comment>
<dbReference type="PANTHER" id="PTHR24031">
    <property type="entry name" value="RNA HELICASE"/>
    <property type="match status" value="1"/>
</dbReference>
<evidence type="ECO:0000256" key="3">
    <source>
        <dbReference type="ARBA" id="ARBA00022840"/>
    </source>
</evidence>
<evidence type="ECO:0000256" key="6">
    <source>
        <dbReference type="SAM" id="MobiDB-lite"/>
    </source>
</evidence>
<keyword evidence="2 5" id="KW-0378">Hydrolase</keyword>
<evidence type="ECO:0000256" key="5">
    <source>
        <dbReference type="RuleBase" id="RU365068"/>
    </source>
</evidence>
<evidence type="ECO:0000256" key="4">
    <source>
        <dbReference type="ARBA" id="ARBA00022884"/>
    </source>
</evidence>
<dbReference type="PROSITE" id="PS51194">
    <property type="entry name" value="HELICASE_CTER"/>
    <property type="match status" value="1"/>
</dbReference>
<keyword evidence="4 5" id="KW-0694">RNA-binding</keyword>
<comment type="catalytic activity">
    <reaction evidence="5">
        <text>ATP + H2O = ADP + phosphate + H(+)</text>
        <dbReference type="Rhea" id="RHEA:13065"/>
        <dbReference type="ChEBI" id="CHEBI:15377"/>
        <dbReference type="ChEBI" id="CHEBI:15378"/>
        <dbReference type="ChEBI" id="CHEBI:30616"/>
        <dbReference type="ChEBI" id="CHEBI:43474"/>
        <dbReference type="ChEBI" id="CHEBI:456216"/>
        <dbReference type="EC" id="3.6.4.13"/>
    </reaction>
</comment>
<proteinExistence type="inferred from homology"/>
<dbReference type="AlphaFoldDB" id="G0UWR8"/>
<protein>
    <recommendedName>
        <fullName evidence="5">ATP-dependent RNA helicase</fullName>
        <ecNumber evidence="5">3.6.4.13</ecNumber>
    </recommendedName>
</protein>
<sequence length="723" mass="80264">MPTRIPLSPVLILLSRVWERKKWRRKRVRDKVKKPLLLMRSLVRCLHSSLPRGATSSGLRCCRNCHGLPADAGLSKAAVNPPFMGLVDVMGTSKKPPPAQNCEGAGVRCSSGMPLGQIARDVAACSSRHHNASESLNGAHSDGGGNADCSAGEDACGGNSFYSVRIADRYGMPAELPPGAPKSFKDLADLCPTDTLRRQLQELLRMRGWSNMTVTQRSTIPLALEHRDVLCIAPTATGKTFSYIFPSVLRLVSKVGFVTSPDPTEEGAASGDLNRPSIERLMKDKIARGEVCRYCELSVADVRICPLTGTPHPSPVPEEEAKQQRAPMWVGELSSVAEPMLLVLVPTSQLVMQVYQLCKLLDADMHVKFLVRASSAEEQRKHLNALEQCDVLITTPETMLPALYKRKLSLKRVKVLILDEVDDLVSTNHFEQIKIILGALPKGHQRPQRLLFGASLPPVAYQMIKEQMLLPSHRFVLIDAKTDGLGHPIVPVIGTGCGTTVCASITHLVLMVSQAEKISKLAWLYSSGKLTRDQRTLIFCNSRNNVAYVRERLQNLVSDLHITTLTSRTSATAKVGVMKLFNSGASTCLVCTDLLSRGIDFNNVIYVVHYDMPTEFDTWVHRSGRCGRQGLKGYCYTFFQPESVRLAKPLVAHLRQTRQVVPPKLQEYAQQSLIDLFKTSLFYHPTRPYRRGDPQRQHPVLGRGTPRFPDYNQSRLNKNFRPL</sequence>
<dbReference type="VEuPathDB" id="TriTrypDB:TcIL3000_10_6080"/>
<evidence type="ECO:0000256" key="1">
    <source>
        <dbReference type="ARBA" id="ARBA00022741"/>
    </source>
</evidence>
<evidence type="ECO:0000259" key="8">
    <source>
        <dbReference type="PROSITE" id="PS51194"/>
    </source>
</evidence>
<dbReference type="InterPro" id="IPR027417">
    <property type="entry name" value="P-loop_NTPase"/>
</dbReference>
<keyword evidence="1 5" id="KW-0547">Nucleotide-binding</keyword>
<feature type="domain" description="Helicase C-terminal" evidence="8">
    <location>
        <begin position="520"/>
        <end position="669"/>
    </location>
</feature>
<dbReference type="PROSITE" id="PS51192">
    <property type="entry name" value="HELICASE_ATP_BIND_1"/>
    <property type="match status" value="1"/>
</dbReference>
<dbReference type="InterPro" id="IPR011545">
    <property type="entry name" value="DEAD/DEAH_box_helicase_dom"/>
</dbReference>
<evidence type="ECO:0000256" key="2">
    <source>
        <dbReference type="ARBA" id="ARBA00022801"/>
    </source>
</evidence>
<keyword evidence="5 9" id="KW-0347">Helicase</keyword>
<dbReference type="EMBL" id="HE575323">
    <property type="protein sequence ID" value="CCC93835.1"/>
    <property type="molecule type" value="Genomic_DNA"/>
</dbReference>
<dbReference type="InterPro" id="IPR014001">
    <property type="entry name" value="Helicase_ATP-bd"/>
</dbReference>
<dbReference type="GO" id="GO:0003723">
    <property type="term" value="F:RNA binding"/>
    <property type="evidence" value="ECO:0007669"/>
    <property type="project" value="UniProtKB-UniRule"/>
</dbReference>
<dbReference type="Pfam" id="PF00271">
    <property type="entry name" value="Helicase_C"/>
    <property type="match status" value="1"/>
</dbReference>
<gene>
    <name evidence="9" type="ORF">TCIL3000_10_6080</name>
</gene>
<accession>G0UWR8</accession>
<feature type="domain" description="Helicase ATP-binding" evidence="7">
    <location>
        <begin position="220"/>
        <end position="474"/>
    </location>
</feature>
<evidence type="ECO:0000259" key="7">
    <source>
        <dbReference type="PROSITE" id="PS51192"/>
    </source>
</evidence>
<dbReference type="Gene3D" id="3.40.50.300">
    <property type="entry name" value="P-loop containing nucleotide triphosphate hydrolases"/>
    <property type="match status" value="2"/>
</dbReference>
<dbReference type="GO" id="GO:0016787">
    <property type="term" value="F:hydrolase activity"/>
    <property type="evidence" value="ECO:0007669"/>
    <property type="project" value="UniProtKB-KW"/>
</dbReference>
<name>G0UWR8_TRYCI</name>